<evidence type="ECO:0000313" key="2">
    <source>
        <dbReference type="EMBL" id="OAD91508.1"/>
    </source>
</evidence>
<dbReference type="OrthoDB" id="1442507at2"/>
<comment type="caution">
    <text evidence="2">The sequence shown here is derived from an EMBL/GenBank/DDBJ whole genome shotgun (WGS) entry which is preliminary data.</text>
</comment>
<dbReference type="STRING" id="1385699.A7A78_03170"/>
<evidence type="ECO:0000313" key="3">
    <source>
        <dbReference type="Proteomes" id="UP000077552"/>
    </source>
</evidence>
<name>A0A1A9LE14_9FLAO</name>
<keyword evidence="1" id="KW-0472">Membrane</keyword>
<sequence>MNEQEAKDLEQLAAKVMQKTTLETPSFQFTDKVMAAINVQEQAAAVCNRPLIPKYIWVAIAAIVIGFTAYIWFLVQPAPLDLPVLSFDFIKSNSISKEVAAFTPSKITVYAVLLLALMLCVQIPVLKRYFDDRV</sequence>
<evidence type="ECO:0000256" key="1">
    <source>
        <dbReference type="SAM" id="Phobius"/>
    </source>
</evidence>
<dbReference type="Proteomes" id="UP000077552">
    <property type="component" value="Unassembled WGS sequence"/>
</dbReference>
<keyword evidence="3" id="KW-1185">Reference proteome</keyword>
<keyword evidence="1" id="KW-1133">Transmembrane helix</keyword>
<accession>A0A1A9LE14</accession>
<dbReference type="RefSeq" id="WP_068761682.1">
    <property type="nucleotide sequence ID" value="NZ_LXIE01000012.1"/>
</dbReference>
<organism evidence="2 3">
    <name type="scientific">Aequorivita soesokkakensis</name>
    <dbReference type="NCBI Taxonomy" id="1385699"/>
    <lineage>
        <taxon>Bacteria</taxon>
        <taxon>Pseudomonadati</taxon>
        <taxon>Bacteroidota</taxon>
        <taxon>Flavobacteriia</taxon>
        <taxon>Flavobacteriales</taxon>
        <taxon>Flavobacteriaceae</taxon>
        <taxon>Aequorivita</taxon>
    </lineage>
</organism>
<feature type="transmembrane region" description="Helical" evidence="1">
    <location>
        <begin position="55"/>
        <end position="75"/>
    </location>
</feature>
<protein>
    <submittedName>
        <fullName evidence="2">Uncharacterized protein</fullName>
    </submittedName>
</protein>
<keyword evidence="1" id="KW-0812">Transmembrane</keyword>
<dbReference type="EMBL" id="LXIE01000012">
    <property type="protein sequence ID" value="OAD91508.1"/>
    <property type="molecule type" value="Genomic_DNA"/>
</dbReference>
<feature type="transmembrane region" description="Helical" evidence="1">
    <location>
        <begin position="107"/>
        <end position="126"/>
    </location>
</feature>
<proteinExistence type="predicted"/>
<reference evidence="2 3" key="1">
    <citation type="submission" date="2016-05" db="EMBL/GenBank/DDBJ databases">
        <title>Genome sequencing of Vitellibacter soesokkakensis RSSK-12.</title>
        <authorList>
            <person name="Thevarajoo S."/>
            <person name="Selvaratnam C."/>
            <person name="Goh K.M."/>
            <person name="Chan K.-G."/>
            <person name="Chong C.S."/>
        </authorList>
    </citation>
    <scope>NUCLEOTIDE SEQUENCE [LARGE SCALE GENOMIC DNA]</scope>
    <source>
        <strain evidence="2 3">RSSK-12</strain>
    </source>
</reference>
<gene>
    <name evidence="2" type="ORF">A7A78_03170</name>
</gene>
<dbReference type="AlphaFoldDB" id="A0A1A9LE14"/>